<proteinExistence type="predicted"/>
<evidence type="ECO:0000256" key="2">
    <source>
        <dbReference type="SAM" id="MobiDB-lite"/>
    </source>
</evidence>
<accession>A0A7R9G3U2</accession>
<comment type="subcellular location">
    <subcellularLocation>
        <location evidence="1">Nucleus</location>
    </subcellularLocation>
</comment>
<dbReference type="GO" id="GO:0003677">
    <property type="term" value="F:DNA binding"/>
    <property type="evidence" value="ECO:0007669"/>
    <property type="project" value="InterPro"/>
</dbReference>
<evidence type="ECO:0000256" key="1">
    <source>
        <dbReference type="ARBA" id="ARBA00004123"/>
    </source>
</evidence>
<dbReference type="InterPro" id="IPR009057">
    <property type="entry name" value="Homeodomain-like_sf"/>
</dbReference>
<dbReference type="EMBL" id="OC006158">
    <property type="protein sequence ID" value="CAD7265947.1"/>
    <property type="molecule type" value="Genomic_DNA"/>
</dbReference>
<dbReference type="GO" id="GO:0005634">
    <property type="term" value="C:nucleus"/>
    <property type="evidence" value="ECO:0007669"/>
    <property type="project" value="UniProtKB-SubCell"/>
</dbReference>
<protein>
    <recommendedName>
        <fullName evidence="3">HTH psq-type domain-containing protein</fullName>
    </recommendedName>
</protein>
<gene>
    <name evidence="4" type="ORF">TSIB3V08_LOCUS9976</name>
</gene>
<evidence type="ECO:0000313" key="4">
    <source>
        <dbReference type="EMBL" id="CAD7265947.1"/>
    </source>
</evidence>
<feature type="region of interest" description="Disordered" evidence="2">
    <location>
        <begin position="58"/>
        <end position="114"/>
    </location>
</feature>
<evidence type="ECO:0000259" key="3">
    <source>
        <dbReference type="Pfam" id="PF05225"/>
    </source>
</evidence>
<dbReference type="SUPFAM" id="SSF46689">
    <property type="entry name" value="Homeodomain-like"/>
    <property type="match status" value="1"/>
</dbReference>
<feature type="domain" description="HTH psq-type" evidence="3">
    <location>
        <begin position="21"/>
        <end position="56"/>
    </location>
</feature>
<feature type="compositionally biased region" description="Acidic residues" evidence="2">
    <location>
        <begin position="99"/>
        <end position="114"/>
    </location>
</feature>
<feature type="compositionally biased region" description="Polar residues" evidence="2">
    <location>
        <begin position="71"/>
        <end position="80"/>
    </location>
</feature>
<organism evidence="4">
    <name type="scientific">Timema shepardi</name>
    <name type="common">Walking stick</name>
    <dbReference type="NCBI Taxonomy" id="629360"/>
    <lineage>
        <taxon>Eukaryota</taxon>
        <taxon>Metazoa</taxon>
        <taxon>Ecdysozoa</taxon>
        <taxon>Arthropoda</taxon>
        <taxon>Hexapoda</taxon>
        <taxon>Insecta</taxon>
        <taxon>Pterygota</taxon>
        <taxon>Neoptera</taxon>
        <taxon>Polyneoptera</taxon>
        <taxon>Phasmatodea</taxon>
        <taxon>Timematodea</taxon>
        <taxon>Timematoidea</taxon>
        <taxon>Timematidae</taxon>
        <taxon>Timema</taxon>
    </lineage>
</organism>
<dbReference type="Pfam" id="PF05225">
    <property type="entry name" value="HTH_psq"/>
    <property type="match status" value="1"/>
</dbReference>
<dbReference type="InterPro" id="IPR007889">
    <property type="entry name" value="HTH_Psq"/>
</dbReference>
<dbReference type="Gene3D" id="1.10.10.60">
    <property type="entry name" value="Homeodomain-like"/>
    <property type="match status" value="1"/>
</dbReference>
<reference evidence="4" key="1">
    <citation type="submission" date="2020-11" db="EMBL/GenBank/DDBJ databases">
        <authorList>
            <person name="Tran Van P."/>
        </authorList>
    </citation>
    <scope>NUCLEOTIDE SEQUENCE</scope>
</reference>
<sequence>MSIMPRKPKKLLGTRAYRNYTPNTLQECLVKVRSGQLTQRVAAERYNISRSTIKSKLKGLHDKPVGRSHVTESLASSSKSHPPLNRKRLPSDSSTEVLSENDLDIESDQESETFSDLEEISDAAPVILPKLKPEDYAVEDFVLILFNGGKYPGKIVSISEEGPTVDCMERGLKFWRWPERKDSMEYEWEDIHCKIDPPKMSYFARVSWDRSLSLHRRSLELECHWLATLSAENAGVTTGVSPGDRFLVSVDLGTGFSNLHSPGRYKVLPKSISLGVIPVASFFRHRRLKRIIGRCWSHSRGGSSEWSRVRRPTYALVHVLLRNWGPLSDRMCLGYPQRGNTCCSRVRMIWWNSDEGDMVPLGPVPLPPTVGEVVEAVEVQYLDGSLPSDKCIAYNCGHSVALPSGGLSMCSLVSPVLYLFPSVFLVVLSGQGIGESVILPWAVFQGKLELLQKYGPSCELCSLSITALFSVNQGCPKISDSRSSSETRQVMLRVSDCMVTVSWTWPWAVKVIPTLARWMGLENEIRKGFHHFGLLLFFPIEFGLESCKDGWTSEVAGQEFLEFLPCGYVLSVYFPPVCSCILELLLGAGQPFYWIDLCRPKLAFATLGEVAWVLMSSAVEHRECYGKVRVVVPLLMGSVAASEWGTPEEEALQVSGFVCPPQASVVVGFPQSSQVISWPFSPVQAPPWVPELTVADCVILRWPVVYLSTRLEIVELLRHWCRVEGRLEVLQDLLDLVVGHHVGVGGEECGLVGQEGLIPGIWQPVWLVCRLGSVWALEWSIPLAKCWVPVGQGWYRRWTCSARSVVSFVGLSRYVYWYFTVGEATTNEYWSCWPGTDDLRPFGCCPTQSYQLDSYAKLGCLWPVASGQCGRAKIPSSVQWWWTLCVVMVSRRQTLTTRYCFAAGSALRPWHR</sequence>
<name>A0A7R9G3U2_TIMSH</name>
<dbReference type="AlphaFoldDB" id="A0A7R9G3U2"/>